<evidence type="ECO:0000313" key="4">
    <source>
        <dbReference type="EMBL" id="MEQ2358116.1"/>
    </source>
</evidence>
<dbReference type="EMBL" id="JBBMEI010000017">
    <property type="protein sequence ID" value="MEQ2358116.1"/>
    <property type="molecule type" value="Genomic_DNA"/>
</dbReference>
<keyword evidence="5" id="KW-1185">Reference proteome</keyword>
<proteinExistence type="predicted"/>
<feature type="coiled-coil region" evidence="1">
    <location>
        <begin position="739"/>
        <end position="766"/>
    </location>
</feature>
<dbReference type="InterPro" id="IPR001296">
    <property type="entry name" value="Glyco_trans_1"/>
</dbReference>
<dbReference type="SUPFAM" id="SSF53448">
    <property type="entry name" value="Nucleotide-diphospho-sugar transferases"/>
    <property type="match status" value="1"/>
</dbReference>
<dbReference type="Pfam" id="PF00534">
    <property type="entry name" value="Glycos_transf_1"/>
    <property type="match status" value="1"/>
</dbReference>
<dbReference type="PANTHER" id="PTHR12526:SF630">
    <property type="entry name" value="GLYCOSYLTRANSFERASE"/>
    <property type="match status" value="1"/>
</dbReference>
<dbReference type="Gene3D" id="3.90.550.10">
    <property type="entry name" value="Spore Coat Polysaccharide Biosynthesis Protein SpsA, Chain A"/>
    <property type="match status" value="1"/>
</dbReference>
<dbReference type="CDD" id="cd00761">
    <property type="entry name" value="Glyco_tranf_GTA_type"/>
    <property type="match status" value="1"/>
</dbReference>
<evidence type="ECO:0000256" key="1">
    <source>
        <dbReference type="SAM" id="Coils"/>
    </source>
</evidence>
<keyword evidence="1" id="KW-0175">Coiled coil</keyword>
<organism evidence="4 5">
    <name type="scientific">Blautia intestinihominis</name>
    <dbReference type="NCBI Taxonomy" id="3133152"/>
    <lineage>
        <taxon>Bacteria</taxon>
        <taxon>Bacillati</taxon>
        <taxon>Bacillota</taxon>
        <taxon>Clostridia</taxon>
        <taxon>Lachnospirales</taxon>
        <taxon>Lachnospiraceae</taxon>
        <taxon>Blautia</taxon>
    </lineage>
</organism>
<dbReference type="RefSeq" id="WP_349077859.1">
    <property type="nucleotide sequence ID" value="NZ_JBBMEI010000017.1"/>
</dbReference>
<accession>A0ABV1AJD6</accession>
<evidence type="ECO:0000259" key="2">
    <source>
        <dbReference type="Pfam" id="PF00534"/>
    </source>
</evidence>
<feature type="domain" description="Glycosyltransferase 2-like" evidence="3">
    <location>
        <begin position="12"/>
        <end position="142"/>
    </location>
</feature>
<reference evidence="4 5" key="1">
    <citation type="submission" date="2024-03" db="EMBL/GenBank/DDBJ databases">
        <title>Human intestinal bacterial collection.</title>
        <authorList>
            <person name="Pauvert C."/>
            <person name="Hitch T.C.A."/>
            <person name="Clavel T."/>
        </authorList>
    </citation>
    <scope>NUCLEOTIDE SEQUENCE [LARGE SCALE GENOMIC DNA]</scope>
    <source>
        <strain evidence="4 5">CLA-AA-H95</strain>
    </source>
</reference>
<dbReference type="InterPro" id="IPR001173">
    <property type="entry name" value="Glyco_trans_2-like"/>
</dbReference>
<dbReference type="InterPro" id="IPR029044">
    <property type="entry name" value="Nucleotide-diphossugar_trans"/>
</dbReference>
<feature type="domain" description="Glycosyl transferase family 1" evidence="2">
    <location>
        <begin position="536"/>
        <end position="694"/>
    </location>
</feature>
<comment type="caution">
    <text evidence="4">The sequence shown here is derived from an EMBL/GenBank/DDBJ whole genome shotgun (WGS) entry which is preliminary data.</text>
</comment>
<gene>
    <name evidence="4" type="ORF">WMO75_07185</name>
</gene>
<evidence type="ECO:0000259" key="3">
    <source>
        <dbReference type="Pfam" id="PF00535"/>
    </source>
</evidence>
<dbReference type="Proteomes" id="UP001446032">
    <property type="component" value="Unassembled WGS sequence"/>
</dbReference>
<sequence length="799" mass="92723">MNIKNNENPLVSVIVPICNVEPYIHRCLDSIIGQTLKNIEIICVEDHSDDRSAEILKEYADRDNRIKAIFHETNLSTSQARKDGVAVSCGKYIMFVDGDDELCPDACQIASETIEKYGTDMVQFDTEVVNCAGGSEERIQMNQRFLFPCLEEIRAENLIFSCWKEKKVGFSLWNKIFNGEICRQAFADVEDGFYPKAQDLYAFFLIAYYSRSYMGIENRLYRYMFGIGVTGSDYISIPKFDVMMTEKQIWECLVRFIDKKQEQEKYKEILDGIYQHFLADCVSRWQNNLQTENISEGFDHLVDTWGLEDVISKLAERNWHKSVELAEKMVDVDYFKTTRNKGNEIKTIGIYYRSIKNGGAQRVVAVLANEWAKMRDAKGDPVYKVVLVTDEETEDGEGIPEYELDYAVVREYIPSSETAVREHYKERYHAWSTIIEKHKIDLMVTGMWVAPCTMWDMLSIKGQPSKPGFIIHAHSFTSVPFGFVSDKFAELMYDYQICDGVVVLSEVDEKYVKCFNPHVTYISNPITFSTGNMKEVKKEENNILWLGRIAKEKQPLDVVYAMEHIVKEFPDIRLHMVGDGDEKLTEMLKNLICQLGLQDNVILEGFTSEVEKYYEKAQLMMYTSEYEGFPMVFCEALSHGTPIVTYDMPWLTFVRDGRGIVTSRQKRPDLLAQKVTELLRNSEECRRLAEEGKQHIKELEAVDIGQTWKQFFDTLYEEKERDEDSVDNVIFRFLTSYAYKGKQGRIKNMEGQITRLKEQKTQEVKAAQRKVKNSETFKVGKTILYVPRKMKKFLKRLSK</sequence>
<dbReference type="Gene3D" id="3.40.50.2000">
    <property type="entry name" value="Glycogen Phosphorylase B"/>
    <property type="match status" value="2"/>
</dbReference>
<dbReference type="SUPFAM" id="SSF53756">
    <property type="entry name" value="UDP-Glycosyltransferase/glycogen phosphorylase"/>
    <property type="match status" value="1"/>
</dbReference>
<protein>
    <submittedName>
        <fullName evidence="4">Glycosyltransferase</fullName>
    </submittedName>
</protein>
<dbReference type="Pfam" id="PF00535">
    <property type="entry name" value="Glycos_transf_2"/>
    <property type="match status" value="1"/>
</dbReference>
<evidence type="ECO:0000313" key="5">
    <source>
        <dbReference type="Proteomes" id="UP001446032"/>
    </source>
</evidence>
<dbReference type="PANTHER" id="PTHR12526">
    <property type="entry name" value="GLYCOSYLTRANSFERASE"/>
    <property type="match status" value="1"/>
</dbReference>
<name>A0ABV1AJD6_9FIRM</name>